<evidence type="ECO:0000256" key="1">
    <source>
        <dbReference type="SAM" id="MobiDB-lite"/>
    </source>
</evidence>
<evidence type="ECO:0000313" key="2">
    <source>
        <dbReference type="EMBL" id="MBX37781.1"/>
    </source>
</evidence>
<dbReference type="AlphaFoldDB" id="A0A2P2N5J5"/>
<proteinExistence type="predicted"/>
<reference evidence="2" key="1">
    <citation type="submission" date="2018-02" db="EMBL/GenBank/DDBJ databases">
        <title>Rhizophora mucronata_Transcriptome.</title>
        <authorList>
            <person name="Meera S.P."/>
            <person name="Sreeshan A."/>
            <person name="Augustine A."/>
        </authorList>
    </citation>
    <scope>NUCLEOTIDE SEQUENCE</scope>
    <source>
        <tissue evidence="2">Leaf</tissue>
    </source>
</reference>
<name>A0A2P2N5J5_RHIMU</name>
<feature type="region of interest" description="Disordered" evidence="1">
    <location>
        <begin position="1"/>
        <end position="30"/>
    </location>
</feature>
<protein>
    <submittedName>
        <fullName evidence="2">Uncharacterized protein</fullName>
    </submittedName>
</protein>
<organism evidence="2">
    <name type="scientific">Rhizophora mucronata</name>
    <name type="common">Asiatic mangrove</name>
    <dbReference type="NCBI Taxonomy" id="61149"/>
    <lineage>
        <taxon>Eukaryota</taxon>
        <taxon>Viridiplantae</taxon>
        <taxon>Streptophyta</taxon>
        <taxon>Embryophyta</taxon>
        <taxon>Tracheophyta</taxon>
        <taxon>Spermatophyta</taxon>
        <taxon>Magnoliopsida</taxon>
        <taxon>eudicotyledons</taxon>
        <taxon>Gunneridae</taxon>
        <taxon>Pentapetalae</taxon>
        <taxon>rosids</taxon>
        <taxon>fabids</taxon>
        <taxon>Malpighiales</taxon>
        <taxon>Rhizophoraceae</taxon>
        <taxon>Rhizophora</taxon>
    </lineage>
</organism>
<accession>A0A2P2N5J5</accession>
<sequence>MKSQNSVVTLSQVGVSQEKKRVSNANMTKS</sequence>
<dbReference type="EMBL" id="GGEC01057297">
    <property type="protein sequence ID" value="MBX37781.1"/>
    <property type="molecule type" value="Transcribed_RNA"/>
</dbReference>
<feature type="compositionally biased region" description="Polar residues" evidence="1">
    <location>
        <begin position="1"/>
        <end position="15"/>
    </location>
</feature>